<comment type="caution">
    <text evidence="1">The sequence shown here is derived from an EMBL/GenBank/DDBJ whole genome shotgun (WGS) entry which is preliminary data.</text>
</comment>
<protein>
    <submittedName>
        <fullName evidence="1">Uncharacterized protein</fullName>
    </submittedName>
</protein>
<keyword evidence="2" id="KW-1185">Reference proteome</keyword>
<reference evidence="1" key="1">
    <citation type="journal article" date="2023" name="Science">
        <title>Genome structures resolve the early diversification of teleost fishes.</title>
        <authorList>
            <person name="Parey E."/>
            <person name="Louis A."/>
            <person name="Montfort J."/>
            <person name="Bouchez O."/>
            <person name="Roques C."/>
            <person name="Iampietro C."/>
            <person name="Lluch J."/>
            <person name="Castinel A."/>
            <person name="Donnadieu C."/>
            <person name="Desvignes T."/>
            <person name="Floi Bucao C."/>
            <person name="Jouanno E."/>
            <person name="Wen M."/>
            <person name="Mejri S."/>
            <person name="Dirks R."/>
            <person name="Jansen H."/>
            <person name="Henkel C."/>
            <person name="Chen W.J."/>
            <person name="Zahm M."/>
            <person name="Cabau C."/>
            <person name="Klopp C."/>
            <person name="Thompson A.W."/>
            <person name="Robinson-Rechavi M."/>
            <person name="Braasch I."/>
            <person name="Lecointre G."/>
            <person name="Bobe J."/>
            <person name="Postlethwait J.H."/>
            <person name="Berthelot C."/>
            <person name="Roest Crollius H."/>
            <person name="Guiguen Y."/>
        </authorList>
    </citation>
    <scope>NUCLEOTIDE SEQUENCE</scope>
    <source>
        <strain evidence="1">NC1722</strain>
    </source>
</reference>
<organism evidence="1 2">
    <name type="scientific">Aldrovandia affinis</name>
    <dbReference type="NCBI Taxonomy" id="143900"/>
    <lineage>
        <taxon>Eukaryota</taxon>
        <taxon>Metazoa</taxon>
        <taxon>Chordata</taxon>
        <taxon>Craniata</taxon>
        <taxon>Vertebrata</taxon>
        <taxon>Euteleostomi</taxon>
        <taxon>Actinopterygii</taxon>
        <taxon>Neopterygii</taxon>
        <taxon>Teleostei</taxon>
        <taxon>Notacanthiformes</taxon>
        <taxon>Halosauridae</taxon>
        <taxon>Aldrovandia</taxon>
    </lineage>
</organism>
<dbReference type="EMBL" id="JAINUG010000317">
    <property type="protein sequence ID" value="KAJ8378560.1"/>
    <property type="molecule type" value="Genomic_DNA"/>
</dbReference>
<evidence type="ECO:0000313" key="2">
    <source>
        <dbReference type="Proteomes" id="UP001221898"/>
    </source>
</evidence>
<evidence type="ECO:0000313" key="1">
    <source>
        <dbReference type="EMBL" id="KAJ8378560.1"/>
    </source>
</evidence>
<proteinExistence type="predicted"/>
<dbReference type="Proteomes" id="UP001221898">
    <property type="component" value="Unassembled WGS sequence"/>
</dbReference>
<dbReference type="AlphaFoldDB" id="A0AAD7W3P4"/>
<sequence>MDPGKCSKRFHDQPQNQGTVECFQQPQQIWLPHPHKWPLPLDTPAKLLMAVGQCFVTWLMGGKAQQNGCQIGTSIASLTCIPLPAHSLMEAIAEENPQWWGLALHLDPEGTTHRFPLGLRLSGGKKNRRPICPGVPEP</sequence>
<name>A0AAD7W3P4_9TELE</name>
<gene>
    <name evidence="1" type="ORF">AAFF_G00238650</name>
</gene>
<accession>A0AAD7W3P4</accession>